<proteinExistence type="predicted"/>
<evidence type="ECO:0000313" key="2">
    <source>
        <dbReference type="Proteomes" id="UP000179243"/>
    </source>
</evidence>
<protein>
    <recommendedName>
        <fullName evidence="3">DUF3800 domain-containing protein</fullName>
    </recommendedName>
</protein>
<evidence type="ECO:0000313" key="1">
    <source>
        <dbReference type="EMBL" id="OGK05867.1"/>
    </source>
</evidence>
<gene>
    <name evidence="1" type="ORF">A2519_04245</name>
</gene>
<organism evidence="1 2">
    <name type="scientific">Candidatus Raymondbacteria bacterium RIFOXYD12_FULL_49_13</name>
    <dbReference type="NCBI Taxonomy" id="1817890"/>
    <lineage>
        <taxon>Bacteria</taxon>
        <taxon>Raymondiibacteriota</taxon>
    </lineage>
</organism>
<dbReference type="Proteomes" id="UP000179243">
    <property type="component" value="Unassembled WGS sequence"/>
</dbReference>
<sequence>MSIEKLRYRLYIDESGDHTFNDIVNPARRFLGITGCILESGYYRLTFQPGFEALKQRFFPHSPDQPVILHRTDLINRRGRFWPLRDKSVETAFNQTLLDFLKNTETTLLTVVLDKKSHMERFHEAAMHPYHYCIVTLVEKYAEFLREKNGIGDVLAENRGGHEDIQLKGAYRALLENGTIARTPSYFKQVLSSSEIKIKPKSANIAGTQLADLLAHPCKQATVLSGSEKDVWESSFGARIYATIEDRFFHGKEGKALL</sequence>
<comment type="caution">
    <text evidence="1">The sequence shown here is derived from an EMBL/GenBank/DDBJ whole genome shotgun (WGS) entry which is preliminary data.</text>
</comment>
<accession>A0A1F7FH83</accession>
<dbReference type="InterPro" id="IPR024524">
    <property type="entry name" value="DUF3800"/>
</dbReference>
<evidence type="ECO:0008006" key="3">
    <source>
        <dbReference type="Google" id="ProtNLM"/>
    </source>
</evidence>
<dbReference type="EMBL" id="MFYX01000046">
    <property type="protein sequence ID" value="OGK05867.1"/>
    <property type="molecule type" value="Genomic_DNA"/>
</dbReference>
<reference evidence="1 2" key="1">
    <citation type="journal article" date="2016" name="Nat. Commun.">
        <title>Thousands of microbial genomes shed light on interconnected biogeochemical processes in an aquifer system.</title>
        <authorList>
            <person name="Anantharaman K."/>
            <person name="Brown C.T."/>
            <person name="Hug L.A."/>
            <person name="Sharon I."/>
            <person name="Castelle C.J."/>
            <person name="Probst A.J."/>
            <person name="Thomas B.C."/>
            <person name="Singh A."/>
            <person name="Wilkins M.J."/>
            <person name="Karaoz U."/>
            <person name="Brodie E.L."/>
            <person name="Williams K.H."/>
            <person name="Hubbard S.S."/>
            <person name="Banfield J.F."/>
        </authorList>
    </citation>
    <scope>NUCLEOTIDE SEQUENCE [LARGE SCALE GENOMIC DNA]</scope>
</reference>
<dbReference type="AlphaFoldDB" id="A0A1F7FH83"/>
<name>A0A1F7FH83_UNCRA</name>
<dbReference type="Pfam" id="PF12686">
    <property type="entry name" value="DUF3800"/>
    <property type="match status" value="1"/>
</dbReference>